<evidence type="ECO:0000256" key="1">
    <source>
        <dbReference type="ARBA" id="ARBA00022737"/>
    </source>
</evidence>
<protein>
    <recommendedName>
        <fullName evidence="6">Ankyrin repeat protein</fullName>
    </recommendedName>
</protein>
<dbReference type="Proteomes" id="UP000887567">
    <property type="component" value="Unplaced"/>
</dbReference>
<dbReference type="PANTHER" id="PTHR24141:SF1">
    <property type="entry name" value="2-5A-DEPENDENT RIBONUCLEASE"/>
    <property type="match status" value="1"/>
</dbReference>
<dbReference type="InterPro" id="IPR036770">
    <property type="entry name" value="Ankyrin_rpt-contain_sf"/>
</dbReference>
<sequence>MSIVNAIRSDSVLELEHLLRQPGRYVNAPIKNGRPPLHFAIQENKKRIAAALLNKHHADIDMTDDDDYTPLMIAIDTNNPDLVKFLIEMGADTSGKYPDGKTYQESTENVKIIELLRDKKNVK</sequence>
<dbReference type="SUPFAM" id="SSF48403">
    <property type="entry name" value="Ankyrin repeat"/>
    <property type="match status" value="1"/>
</dbReference>
<dbReference type="GO" id="GO:0006396">
    <property type="term" value="P:RNA processing"/>
    <property type="evidence" value="ECO:0007669"/>
    <property type="project" value="TreeGrafter"/>
</dbReference>
<evidence type="ECO:0000313" key="4">
    <source>
        <dbReference type="EnsemblMetazoa" id="XP_020917347.1"/>
    </source>
</evidence>
<evidence type="ECO:0000256" key="2">
    <source>
        <dbReference type="ARBA" id="ARBA00023043"/>
    </source>
</evidence>
<dbReference type="KEGG" id="epa:110254667"/>
<feature type="repeat" description="ANK" evidence="3">
    <location>
        <begin position="66"/>
        <end position="98"/>
    </location>
</feature>
<dbReference type="PROSITE" id="PS50088">
    <property type="entry name" value="ANK_REPEAT"/>
    <property type="match status" value="2"/>
</dbReference>
<keyword evidence="2 3" id="KW-0040">ANK repeat</keyword>
<dbReference type="Pfam" id="PF12796">
    <property type="entry name" value="Ank_2"/>
    <property type="match status" value="1"/>
</dbReference>
<reference evidence="4" key="1">
    <citation type="submission" date="2022-11" db="UniProtKB">
        <authorList>
            <consortium name="EnsemblMetazoa"/>
        </authorList>
    </citation>
    <scope>IDENTIFICATION</scope>
</reference>
<evidence type="ECO:0000256" key="3">
    <source>
        <dbReference type="PROSITE-ProRule" id="PRU00023"/>
    </source>
</evidence>
<accession>A0A913Y9P7</accession>
<dbReference type="GeneID" id="110254667"/>
<dbReference type="RefSeq" id="XP_020917347.1">
    <property type="nucleotide sequence ID" value="XM_021061688.2"/>
</dbReference>
<name>A0A913Y9P7_EXADI</name>
<dbReference type="AlphaFoldDB" id="A0A913Y9P7"/>
<organism evidence="4 5">
    <name type="scientific">Exaiptasia diaphana</name>
    <name type="common">Tropical sea anemone</name>
    <name type="synonym">Aiptasia pulchella</name>
    <dbReference type="NCBI Taxonomy" id="2652724"/>
    <lineage>
        <taxon>Eukaryota</taxon>
        <taxon>Metazoa</taxon>
        <taxon>Cnidaria</taxon>
        <taxon>Anthozoa</taxon>
        <taxon>Hexacorallia</taxon>
        <taxon>Actiniaria</taxon>
        <taxon>Aiptasiidae</taxon>
        <taxon>Exaiptasia</taxon>
    </lineage>
</organism>
<dbReference type="OrthoDB" id="5948321at2759"/>
<dbReference type="InterPro" id="IPR002110">
    <property type="entry name" value="Ankyrin_rpt"/>
</dbReference>
<feature type="repeat" description="ANK" evidence="3">
    <location>
        <begin position="32"/>
        <end position="65"/>
    </location>
</feature>
<dbReference type="PROSITE" id="PS50297">
    <property type="entry name" value="ANK_REP_REGION"/>
    <property type="match status" value="2"/>
</dbReference>
<keyword evidence="1" id="KW-0677">Repeat</keyword>
<dbReference type="EnsemblMetazoa" id="XM_021061688.2">
    <property type="protein sequence ID" value="XP_020917347.1"/>
    <property type="gene ID" value="LOC110254667"/>
</dbReference>
<evidence type="ECO:0000313" key="5">
    <source>
        <dbReference type="Proteomes" id="UP000887567"/>
    </source>
</evidence>
<dbReference type="Gene3D" id="1.25.40.20">
    <property type="entry name" value="Ankyrin repeat-containing domain"/>
    <property type="match status" value="1"/>
</dbReference>
<dbReference type="PRINTS" id="PR01415">
    <property type="entry name" value="ANKYRIN"/>
</dbReference>
<proteinExistence type="predicted"/>
<keyword evidence="5" id="KW-1185">Reference proteome</keyword>
<dbReference type="OMA" id="HAIAANM"/>
<dbReference type="SMART" id="SM00248">
    <property type="entry name" value="ANK"/>
    <property type="match status" value="2"/>
</dbReference>
<dbReference type="GO" id="GO:0003723">
    <property type="term" value="F:RNA binding"/>
    <property type="evidence" value="ECO:0007669"/>
    <property type="project" value="TreeGrafter"/>
</dbReference>
<dbReference type="PANTHER" id="PTHR24141">
    <property type="entry name" value="2-5A-DEPENDENT RIBONUCLEASE"/>
    <property type="match status" value="1"/>
</dbReference>
<dbReference type="GO" id="GO:0004540">
    <property type="term" value="F:RNA nuclease activity"/>
    <property type="evidence" value="ECO:0007669"/>
    <property type="project" value="TreeGrafter"/>
</dbReference>
<evidence type="ECO:0008006" key="6">
    <source>
        <dbReference type="Google" id="ProtNLM"/>
    </source>
</evidence>